<dbReference type="EMBL" id="AMQN01003554">
    <property type="status" value="NOT_ANNOTATED_CDS"/>
    <property type="molecule type" value="Genomic_DNA"/>
</dbReference>
<feature type="chain" id="PRO_5046449866" description="ABC1 atypical kinase-like domain-containing protein" evidence="2">
    <location>
        <begin position="23"/>
        <end position="493"/>
    </location>
</feature>
<protein>
    <recommendedName>
        <fullName evidence="3">ABC1 atypical kinase-like domain-containing protein</fullName>
    </recommendedName>
</protein>
<dbReference type="InterPro" id="IPR044095">
    <property type="entry name" value="ADCK2_dom"/>
</dbReference>
<reference evidence="4" key="3">
    <citation type="submission" date="2015-06" db="UniProtKB">
        <authorList>
            <consortium name="EnsemblMetazoa"/>
        </authorList>
    </citation>
    <scope>IDENTIFICATION</scope>
</reference>
<accession>X2B9V7</accession>
<dbReference type="Proteomes" id="UP000014760">
    <property type="component" value="Unassembled WGS sequence"/>
</dbReference>
<dbReference type="PANTHER" id="PTHR45890:SF1">
    <property type="entry name" value="AARF DOMAIN CONTAINING KINASE 2"/>
    <property type="match status" value="1"/>
</dbReference>
<dbReference type="CDD" id="cd13971">
    <property type="entry name" value="ADCK2-like"/>
    <property type="match status" value="1"/>
</dbReference>
<evidence type="ECO:0000259" key="3">
    <source>
        <dbReference type="Pfam" id="PF03109"/>
    </source>
</evidence>
<dbReference type="PANTHER" id="PTHR45890">
    <property type="entry name" value="AARF DOMAIN CONTAINING KINASE 2 (PREDICTED)"/>
    <property type="match status" value="1"/>
</dbReference>
<dbReference type="SUPFAM" id="SSF56112">
    <property type="entry name" value="Protein kinase-like (PK-like)"/>
    <property type="match status" value="1"/>
</dbReference>
<dbReference type="Pfam" id="PF03109">
    <property type="entry name" value="ABC1"/>
    <property type="match status" value="2"/>
</dbReference>
<name>X2B9V7_CAPTE</name>
<dbReference type="InterPro" id="IPR004147">
    <property type="entry name" value="ABC1_dom"/>
</dbReference>
<comment type="similarity">
    <text evidence="1">Belongs to the protein kinase superfamily. ADCK protein kinase family.</text>
</comment>
<evidence type="ECO:0000313" key="4">
    <source>
        <dbReference type="EnsemblMetazoa" id="CapteP82908"/>
    </source>
</evidence>
<organism evidence="4 5">
    <name type="scientific">Capitella teleta</name>
    <name type="common">Polychaete worm</name>
    <dbReference type="NCBI Taxonomy" id="283909"/>
    <lineage>
        <taxon>Eukaryota</taxon>
        <taxon>Metazoa</taxon>
        <taxon>Spiralia</taxon>
        <taxon>Lophotrochozoa</taxon>
        <taxon>Annelida</taxon>
        <taxon>Polychaeta</taxon>
        <taxon>Sedentaria</taxon>
        <taxon>Scolecida</taxon>
        <taxon>Capitellidae</taxon>
        <taxon>Capitella</taxon>
    </lineage>
</organism>
<dbReference type="InterPro" id="IPR052402">
    <property type="entry name" value="ADCK_kinase"/>
</dbReference>
<reference evidence="5" key="1">
    <citation type="submission" date="2012-12" db="EMBL/GenBank/DDBJ databases">
        <authorList>
            <person name="Hellsten U."/>
            <person name="Grimwood J."/>
            <person name="Chapman J.A."/>
            <person name="Shapiro H."/>
            <person name="Aerts A."/>
            <person name="Otillar R.P."/>
            <person name="Terry A.Y."/>
            <person name="Boore J.L."/>
            <person name="Simakov O."/>
            <person name="Marletaz F."/>
            <person name="Cho S.-J."/>
            <person name="Edsinger-Gonzales E."/>
            <person name="Havlak P."/>
            <person name="Kuo D.-H."/>
            <person name="Larsson T."/>
            <person name="Lv J."/>
            <person name="Arendt D."/>
            <person name="Savage R."/>
            <person name="Osoegawa K."/>
            <person name="de Jong P."/>
            <person name="Lindberg D.R."/>
            <person name="Seaver E.C."/>
            <person name="Weisblat D.A."/>
            <person name="Putnam N.H."/>
            <person name="Grigoriev I.V."/>
            <person name="Rokhsar D.S."/>
        </authorList>
    </citation>
    <scope>NUCLEOTIDE SEQUENCE</scope>
    <source>
        <strain evidence="5">I ESC-2004</strain>
    </source>
</reference>
<sequence length="493" mass="55909">MFLTFTGLLFVYPLTYISPSATQTWWHLVLNTMEFTGPTFIKLGQWASTRRDLFSAEFCNFFSKLHNDSQTHSWKLTKRKMKKAFGKNWKEIFVKLDKTPIGSGCIAQVHKGYMAADMIPDDALVWNSWASGPRMMTMNLRMTMMSFPSTNKRDAITEEEVLKAEESINDDDAPLIPVAIKVLHPHIGKRVKRDIEILRLLTRFVSTVIPFISWLSLPECMEEFAILMTKQTDLRFEAKCLEEFDENFHDIPSVRFPRPIRPYCKSDVLVETFEEGEPISTFITDSSEDSESLREGIAICGVDAMLQMVFVDNFVHGDLHPGNILVQNADAFMQNKDCGNKLMLVDIGDTVLCDVKTPDNPLRLVLLDVGITSSLVNCDWNNLRKVFTALVLGEGEKVAELMLRHARSNECSDVEGFKRELAAIVMEARSTVSLNQIQVGKLLSDVFSTCGKHHIKMESNFLSTILAIFVLEGIGRSLYPDLDILERAKPFIL</sequence>
<dbReference type="HOGENOM" id="CLU_006533_6_1_1"/>
<evidence type="ECO:0000313" key="5">
    <source>
        <dbReference type="Proteomes" id="UP000014760"/>
    </source>
</evidence>
<feature type="domain" description="ABC1 atypical kinase-like" evidence="3">
    <location>
        <begin position="65"/>
        <end position="114"/>
    </location>
</feature>
<dbReference type="OMA" id="SMVRTHH"/>
<feature type="signal peptide" evidence="2">
    <location>
        <begin position="1"/>
        <end position="22"/>
    </location>
</feature>
<keyword evidence="2" id="KW-0732">Signal</keyword>
<keyword evidence="5" id="KW-1185">Reference proteome</keyword>
<evidence type="ECO:0000256" key="1">
    <source>
        <dbReference type="ARBA" id="ARBA00009670"/>
    </source>
</evidence>
<dbReference type="InterPro" id="IPR011009">
    <property type="entry name" value="Kinase-like_dom_sf"/>
</dbReference>
<feature type="domain" description="ABC1 atypical kinase-like" evidence="3">
    <location>
        <begin position="178"/>
        <end position="401"/>
    </location>
</feature>
<proteinExistence type="inferred from homology"/>
<dbReference type="STRING" id="283909.R7T912"/>
<dbReference type="OrthoDB" id="427480at2759"/>
<dbReference type="EnsemblMetazoa" id="CapteT82908">
    <property type="protein sequence ID" value="CapteP82908"/>
    <property type="gene ID" value="CapteG82908"/>
</dbReference>
<reference evidence="5" key="2">
    <citation type="journal article" date="2013" name="Nature">
        <title>Insights into bilaterian evolution from three spiralian genomes.</title>
        <authorList>
            <person name="Simakov O."/>
            <person name="Marletaz F."/>
            <person name="Cho S.J."/>
            <person name="Edsinger-Gonzales E."/>
            <person name="Havlak P."/>
            <person name="Hellsten U."/>
            <person name="Kuo D.H."/>
            <person name="Larsson T."/>
            <person name="Lv J."/>
            <person name="Arendt D."/>
            <person name="Savage R."/>
            <person name="Osoegawa K."/>
            <person name="de Jong P."/>
            <person name="Grimwood J."/>
            <person name="Chapman J.A."/>
            <person name="Shapiro H."/>
            <person name="Aerts A."/>
            <person name="Otillar R.P."/>
            <person name="Terry A.Y."/>
            <person name="Boore J.L."/>
            <person name="Grigoriev I.V."/>
            <person name="Lindberg D.R."/>
            <person name="Seaver E.C."/>
            <person name="Weisblat D.A."/>
            <person name="Putnam N.H."/>
            <person name="Rokhsar D.S."/>
        </authorList>
    </citation>
    <scope>NUCLEOTIDE SEQUENCE</scope>
    <source>
        <strain evidence="5">I ESC-2004</strain>
    </source>
</reference>
<evidence type="ECO:0000256" key="2">
    <source>
        <dbReference type="SAM" id="SignalP"/>
    </source>
</evidence>